<reference evidence="1" key="1">
    <citation type="submission" date="2021-01" db="EMBL/GenBank/DDBJ databases">
        <title>Complete genome sequence of Clostridiales bacterium R-7.</title>
        <authorList>
            <person name="Mahoney-Kurpe S.C."/>
            <person name="Palevich N."/>
            <person name="Koike S."/>
            <person name="Moon C.D."/>
            <person name="Attwood G.T."/>
        </authorList>
    </citation>
    <scope>NUCLEOTIDE SEQUENCE</scope>
    <source>
        <strain evidence="1">R-7</strain>
    </source>
</reference>
<keyword evidence="2" id="KW-1185">Reference proteome</keyword>
<proteinExistence type="predicted"/>
<evidence type="ECO:0000313" key="2">
    <source>
        <dbReference type="Proteomes" id="UP000682782"/>
    </source>
</evidence>
<accession>A0AC61MW72</accession>
<organism evidence="1 2">
    <name type="scientific">Aristaeella hokkaidonensis</name>
    <dbReference type="NCBI Taxonomy" id="3046382"/>
    <lineage>
        <taxon>Bacteria</taxon>
        <taxon>Bacillati</taxon>
        <taxon>Bacillota</taxon>
        <taxon>Clostridia</taxon>
        <taxon>Eubacteriales</taxon>
        <taxon>Aristaeellaceae</taxon>
        <taxon>Aristaeella</taxon>
    </lineage>
</organism>
<keyword evidence="1" id="KW-0808">Transferase</keyword>
<dbReference type="EMBL" id="CP068393">
    <property type="protein sequence ID" value="QUC66954.1"/>
    <property type="molecule type" value="Genomic_DNA"/>
</dbReference>
<protein>
    <submittedName>
        <fullName evidence="1">Sensor histidine kinase</fullName>
    </submittedName>
</protein>
<dbReference type="Proteomes" id="UP000682782">
    <property type="component" value="Chromosome"/>
</dbReference>
<name>A0AC61MW72_9FIRM</name>
<sequence length="435" mass="49339">MIAALLSFVMVLPAQVLCLLPMRHQLKPGQKKTVAILAVLNAFLLPMAAFVTIQFSLDINYVLFPMLLVFFVVYQHILKCPISKTLAVFLSVSALMAILCNLTCAIEASFDPASGANTLSLKSALIQLGVNTVALGILFFPFFRHGSRLIDELKLEKIWYMTLPFSGVMIICNLFIRPLKYETLFVNNVFRSFLFSIFTFLILWNMLCVIYYQIVMGALNASRTRERMRMLEMQESQFESQQQYMESFARTRHDFRQNILTMKNLYHEGNYEQLGQYIDEYYDALPVPETRHYCSNRALNALLNYYAGKAKENAIPISFRIDIPQKTSVSDVDLCTIIGNILENAVAASLEIPAEKRSLLLSGLVQNNRLYIVATNSFNGLVKERNGKYLSRRHSGSGIGLKSIRTSAEKYHGKAVFSHNGQEFHSDVMLLLQPA</sequence>
<keyword evidence="1" id="KW-0418">Kinase</keyword>
<evidence type="ECO:0000313" key="1">
    <source>
        <dbReference type="EMBL" id="QUC66954.1"/>
    </source>
</evidence>
<gene>
    <name evidence="1" type="ORF">JYE49_14125</name>
</gene>